<dbReference type="EMBL" id="JABCIY010000040">
    <property type="protein sequence ID" value="KAF7195442.1"/>
    <property type="molecule type" value="Genomic_DNA"/>
</dbReference>
<sequence>MPIITTEQPLPRTWSGVSDNPWPHESFQYDNGHDEHAHQREAIDKFYSSMDRRPSLTGDSEDDEDEALLQSAASRANIVEEQDDASNCEDWDEDFKGSARTISDDEEAHNSSDKDEEGNDVYLEEPGPQRLPEFIAERHITSDVAEDEAESPSSKSDMDGEDVVCTTRSTTSSGETWETPPICKAPDDAPTCDETEYIPCGSQPMVEPGPIRRASCTEAEKPKRGRRMTKTDDHRRYSSLTELCRMKSRIRSPSYAAPKASPARPAVTAISVHSTDSSRLTTVQEHPAKPQRTAQTVHSDLGLYQMVWEEPPLSRNSSVATTYTDPDSGVEFILYDENDPGATTPMIDHVKTKLTAWNWSREVMENSSEDRLG</sequence>
<gene>
    <name evidence="2" type="ORF">HII31_03334</name>
</gene>
<feature type="compositionally biased region" description="Basic and acidic residues" evidence="1">
    <location>
        <begin position="31"/>
        <end position="54"/>
    </location>
</feature>
<evidence type="ECO:0000313" key="2">
    <source>
        <dbReference type="EMBL" id="KAF7195442.1"/>
    </source>
</evidence>
<keyword evidence="3" id="KW-1185">Reference proteome</keyword>
<dbReference type="Proteomes" id="UP000660729">
    <property type="component" value="Unassembled WGS sequence"/>
</dbReference>
<comment type="caution">
    <text evidence="2">The sequence shown here is derived from an EMBL/GenBank/DDBJ whole genome shotgun (WGS) entry which is preliminary data.</text>
</comment>
<accession>A0A8H6RRE7</accession>
<name>A0A8H6RRE7_9PEZI</name>
<dbReference type="OrthoDB" id="3646652at2759"/>
<feature type="compositionally biased region" description="Acidic residues" evidence="1">
    <location>
        <begin position="80"/>
        <end position="93"/>
    </location>
</feature>
<evidence type="ECO:0000256" key="1">
    <source>
        <dbReference type="SAM" id="MobiDB-lite"/>
    </source>
</evidence>
<feature type="region of interest" description="Disordered" evidence="1">
    <location>
        <begin position="1"/>
        <end position="238"/>
    </location>
</feature>
<protein>
    <submittedName>
        <fullName evidence="2">Uncharacterized protein</fullName>
    </submittedName>
</protein>
<evidence type="ECO:0000313" key="3">
    <source>
        <dbReference type="Proteomes" id="UP000660729"/>
    </source>
</evidence>
<dbReference type="AlphaFoldDB" id="A0A8H6RRE7"/>
<proteinExistence type="predicted"/>
<reference evidence="2" key="1">
    <citation type="submission" date="2020-04" db="EMBL/GenBank/DDBJ databases">
        <title>Draft genome resource of the tomato pathogen Pseudocercospora fuligena.</title>
        <authorList>
            <person name="Zaccaron A."/>
        </authorList>
    </citation>
    <scope>NUCLEOTIDE SEQUENCE</scope>
    <source>
        <strain evidence="2">PF001</strain>
    </source>
</reference>
<organism evidence="2 3">
    <name type="scientific">Pseudocercospora fuligena</name>
    <dbReference type="NCBI Taxonomy" id="685502"/>
    <lineage>
        <taxon>Eukaryota</taxon>
        <taxon>Fungi</taxon>
        <taxon>Dikarya</taxon>
        <taxon>Ascomycota</taxon>
        <taxon>Pezizomycotina</taxon>
        <taxon>Dothideomycetes</taxon>
        <taxon>Dothideomycetidae</taxon>
        <taxon>Mycosphaerellales</taxon>
        <taxon>Mycosphaerellaceae</taxon>
        <taxon>Pseudocercospora</taxon>
    </lineage>
</organism>
<feature type="compositionally biased region" description="Polar residues" evidence="1">
    <location>
        <begin position="166"/>
        <end position="176"/>
    </location>
</feature>
<feature type="compositionally biased region" description="Acidic residues" evidence="1">
    <location>
        <begin position="114"/>
        <end position="123"/>
    </location>
</feature>